<feature type="signal peptide" evidence="1">
    <location>
        <begin position="1"/>
        <end position="22"/>
    </location>
</feature>
<dbReference type="EMBL" id="CH473997">
    <property type="protein sequence ID" value="EDL91838.1"/>
    <property type="molecule type" value="Genomic_DNA"/>
</dbReference>
<protein>
    <submittedName>
        <fullName evidence="2">RCG55578</fullName>
    </submittedName>
</protein>
<evidence type="ECO:0000256" key="1">
    <source>
        <dbReference type="SAM" id="SignalP"/>
    </source>
</evidence>
<gene>
    <name evidence="2" type="ORF">rCG_55578</name>
</gene>
<dbReference type="Proteomes" id="UP000234681">
    <property type="component" value="Chromosome 9"/>
</dbReference>
<evidence type="ECO:0000313" key="3">
    <source>
        <dbReference type="Proteomes" id="UP000234681"/>
    </source>
</evidence>
<accession>A6JR99</accession>
<evidence type="ECO:0000313" key="2">
    <source>
        <dbReference type="EMBL" id="EDL91838.1"/>
    </source>
</evidence>
<sequence length="62" mass="7309">MSFCLLRMRLLFLCWDFLQLACFSSLPFAVKKKQNKTKQNKNQKTKQTKNPEMVQKKVSAIV</sequence>
<dbReference type="AlphaFoldDB" id="A6JR99"/>
<proteinExistence type="predicted"/>
<organism evidence="2 3">
    <name type="scientific">Rattus norvegicus</name>
    <name type="common">Rat</name>
    <dbReference type="NCBI Taxonomy" id="10116"/>
    <lineage>
        <taxon>Eukaryota</taxon>
        <taxon>Metazoa</taxon>
        <taxon>Chordata</taxon>
        <taxon>Craniata</taxon>
        <taxon>Vertebrata</taxon>
        <taxon>Euteleostomi</taxon>
        <taxon>Mammalia</taxon>
        <taxon>Eutheria</taxon>
        <taxon>Euarchontoglires</taxon>
        <taxon>Glires</taxon>
        <taxon>Rodentia</taxon>
        <taxon>Myomorpha</taxon>
        <taxon>Muroidea</taxon>
        <taxon>Muridae</taxon>
        <taxon>Murinae</taxon>
        <taxon>Rattus</taxon>
    </lineage>
</organism>
<feature type="chain" id="PRO_5039918314" evidence="1">
    <location>
        <begin position="23"/>
        <end position="62"/>
    </location>
</feature>
<reference evidence="2 3" key="1">
    <citation type="submission" date="2005-09" db="EMBL/GenBank/DDBJ databases">
        <authorList>
            <person name="Mural R.J."/>
            <person name="Li P.W."/>
            <person name="Adams M.D."/>
            <person name="Amanatides P.G."/>
            <person name="Baden-Tillson H."/>
            <person name="Barnstead M."/>
            <person name="Chin S.H."/>
            <person name="Dew I."/>
            <person name="Evans C.A."/>
            <person name="Ferriera S."/>
            <person name="Flanigan M."/>
            <person name="Fosler C."/>
            <person name="Glodek A."/>
            <person name="Gu Z."/>
            <person name="Holt R.A."/>
            <person name="Jennings D."/>
            <person name="Kraft C.L."/>
            <person name="Lu F."/>
            <person name="Nguyen T."/>
            <person name="Nusskern D.R."/>
            <person name="Pfannkoch C.M."/>
            <person name="Sitter C."/>
            <person name="Sutton G.G."/>
            <person name="Venter J.C."/>
            <person name="Wang Z."/>
            <person name="Woodage T."/>
            <person name="Zheng X.H."/>
            <person name="Zhong F."/>
        </authorList>
    </citation>
    <scope>NUCLEOTIDE SEQUENCE [LARGE SCALE GENOMIC DNA]</scope>
    <source>
        <strain>BN</strain>
        <strain evidence="3">Sprague-Dawley</strain>
    </source>
</reference>
<name>A6JR99_RAT</name>
<keyword evidence="1" id="KW-0732">Signal</keyword>